<sequence length="212" mass="23597">MVLKLIIDTKINRVLFAEAGKEVVDFIFGLLALPVGSIVNLLGQNQMVGSIGCIYSSLENFHSAFIQPHLDKDILLSSHVEEQRQCQINLLLPAKVKTYYGCHNYVSKVCGAQCPSCRCGMQRVLQYVHPEHGNSEREKGYVKGLVTYIIMDDLSVTPMPTVSSITLLNKFDVKNVNVLKEKNAMKLLKASFESKTVLTDVFLVEDSTQQSA</sequence>
<protein>
    <submittedName>
        <fullName evidence="1">Uncharacterized protein</fullName>
    </submittedName>
</protein>
<evidence type="ECO:0000313" key="1">
    <source>
        <dbReference type="EMBL" id="KAH7667775.1"/>
    </source>
</evidence>
<dbReference type="Proteomes" id="UP000827976">
    <property type="component" value="Chromosome 12"/>
</dbReference>
<gene>
    <name evidence="1" type="ORF">IHE45_12G081600</name>
</gene>
<dbReference type="EMBL" id="CM037022">
    <property type="protein sequence ID" value="KAH7667775.1"/>
    <property type="molecule type" value="Genomic_DNA"/>
</dbReference>
<name>A0ACB7V3J2_DIOAL</name>
<evidence type="ECO:0000313" key="2">
    <source>
        <dbReference type="Proteomes" id="UP000827976"/>
    </source>
</evidence>
<reference evidence="2" key="1">
    <citation type="journal article" date="2022" name="Nat. Commun.">
        <title>Chromosome evolution and the genetic basis of agronomically important traits in greater yam.</title>
        <authorList>
            <person name="Bredeson J.V."/>
            <person name="Lyons J.B."/>
            <person name="Oniyinde I.O."/>
            <person name="Okereke N.R."/>
            <person name="Kolade O."/>
            <person name="Nnabue I."/>
            <person name="Nwadili C.O."/>
            <person name="Hribova E."/>
            <person name="Parker M."/>
            <person name="Nwogha J."/>
            <person name="Shu S."/>
            <person name="Carlson J."/>
            <person name="Kariba R."/>
            <person name="Muthemba S."/>
            <person name="Knop K."/>
            <person name="Barton G.J."/>
            <person name="Sherwood A.V."/>
            <person name="Lopez-Montes A."/>
            <person name="Asiedu R."/>
            <person name="Jamnadass R."/>
            <person name="Muchugi A."/>
            <person name="Goodstein D."/>
            <person name="Egesi C.N."/>
            <person name="Featherston J."/>
            <person name="Asfaw A."/>
            <person name="Simpson G.G."/>
            <person name="Dolezel J."/>
            <person name="Hendre P.S."/>
            <person name="Van Deynze A."/>
            <person name="Kumar P.L."/>
            <person name="Obidiegwu J.E."/>
            <person name="Bhattacharjee R."/>
            <person name="Rokhsar D.S."/>
        </authorList>
    </citation>
    <scope>NUCLEOTIDE SEQUENCE [LARGE SCALE GENOMIC DNA]</scope>
    <source>
        <strain evidence="2">cv. TDa95/00328</strain>
    </source>
</reference>
<proteinExistence type="predicted"/>
<organism evidence="1 2">
    <name type="scientific">Dioscorea alata</name>
    <name type="common">Purple yam</name>
    <dbReference type="NCBI Taxonomy" id="55571"/>
    <lineage>
        <taxon>Eukaryota</taxon>
        <taxon>Viridiplantae</taxon>
        <taxon>Streptophyta</taxon>
        <taxon>Embryophyta</taxon>
        <taxon>Tracheophyta</taxon>
        <taxon>Spermatophyta</taxon>
        <taxon>Magnoliopsida</taxon>
        <taxon>Liliopsida</taxon>
        <taxon>Dioscoreales</taxon>
        <taxon>Dioscoreaceae</taxon>
        <taxon>Dioscorea</taxon>
    </lineage>
</organism>
<accession>A0ACB7V3J2</accession>
<keyword evidence="2" id="KW-1185">Reference proteome</keyword>
<comment type="caution">
    <text evidence="1">The sequence shown here is derived from an EMBL/GenBank/DDBJ whole genome shotgun (WGS) entry which is preliminary data.</text>
</comment>